<comment type="subcellular location">
    <subcellularLocation>
        <location evidence="1">Endoplasmic reticulum membrane</location>
        <topology evidence="1">Multi-pass membrane protein</topology>
    </subcellularLocation>
</comment>
<gene>
    <name evidence="9" type="ORF">CALVIDRAFT_509539</name>
</gene>
<keyword evidence="6 8" id="KW-1133">Transmembrane helix</keyword>
<dbReference type="InterPro" id="IPR009445">
    <property type="entry name" value="TMEM85/Emc4"/>
</dbReference>
<dbReference type="AlphaFoldDB" id="A0A167QWW9"/>
<evidence type="ECO:0000256" key="7">
    <source>
        <dbReference type="ARBA" id="ARBA00023136"/>
    </source>
</evidence>
<comment type="similarity">
    <text evidence="2">Belongs to the EMC4 family.</text>
</comment>
<keyword evidence="4 8" id="KW-0812">Transmembrane</keyword>
<protein>
    <recommendedName>
        <fullName evidence="3">ER membrane protein complex subunit 4</fullName>
    </recommendedName>
</protein>
<evidence type="ECO:0000256" key="3">
    <source>
        <dbReference type="ARBA" id="ARBA00020820"/>
    </source>
</evidence>
<organism evidence="9 10">
    <name type="scientific">Calocera viscosa (strain TUFC12733)</name>
    <dbReference type="NCBI Taxonomy" id="1330018"/>
    <lineage>
        <taxon>Eukaryota</taxon>
        <taxon>Fungi</taxon>
        <taxon>Dikarya</taxon>
        <taxon>Basidiomycota</taxon>
        <taxon>Agaricomycotina</taxon>
        <taxon>Dacrymycetes</taxon>
        <taxon>Dacrymycetales</taxon>
        <taxon>Dacrymycetaceae</taxon>
        <taxon>Calocera</taxon>
    </lineage>
</organism>
<accession>A0A167QWW9</accession>
<name>A0A167QWW9_CALVF</name>
<evidence type="ECO:0000256" key="2">
    <source>
        <dbReference type="ARBA" id="ARBA00007715"/>
    </source>
</evidence>
<evidence type="ECO:0000313" key="10">
    <source>
        <dbReference type="Proteomes" id="UP000076738"/>
    </source>
</evidence>
<evidence type="ECO:0000256" key="1">
    <source>
        <dbReference type="ARBA" id="ARBA00004477"/>
    </source>
</evidence>
<feature type="transmembrane region" description="Helical" evidence="8">
    <location>
        <begin position="85"/>
        <end position="105"/>
    </location>
</feature>
<proteinExistence type="inferred from homology"/>
<evidence type="ECO:0000256" key="5">
    <source>
        <dbReference type="ARBA" id="ARBA00022824"/>
    </source>
</evidence>
<evidence type="ECO:0000256" key="8">
    <source>
        <dbReference type="SAM" id="Phobius"/>
    </source>
</evidence>
<evidence type="ECO:0000313" key="9">
    <source>
        <dbReference type="EMBL" id="KZP00329.1"/>
    </source>
</evidence>
<dbReference type="PANTHER" id="PTHR19315">
    <property type="entry name" value="ER MEMBRANE PROTEIN COMPLEX SUBUNIT 4"/>
    <property type="match status" value="1"/>
</dbReference>
<evidence type="ECO:0000256" key="4">
    <source>
        <dbReference type="ARBA" id="ARBA00022692"/>
    </source>
</evidence>
<dbReference type="Pfam" id="PF06417">
    <property type="entry name" value="EMC4"/>
    <property type="match status" value="1"/>
</dbReference>
<sequence>MLNSRNKKRAVDPVKYDELKSKRAWDLAISPAKTLPMNAFMLYMSGSGVQVFSITSIVMLLFSPFKAMTFSQYQPAASSSSMDPLLLQKVVYMLVNLLPLALAVWKCRQMGLIPIGTGDWLAFETRGAAPELSLR</sequence>
<dbReference type="Proteomes" id="UP000076738">
    <property type="component" value="Unassembled WGS sequence"/>
</dbReference>
<dbReference type="OrthoDB" id="369569at2759"/>
<feature type="transmembrane region" description="Helical" evidence="8">
    <location>
        <begin position="40"/>
        <end position="65"/>
    </location>
</feature>
<dbReference type="EMBL" id="KV417269">
    <property type="protein sequence ID" value="KZP00329.1"/>
    <property type="molecule type" value="Genomic_DNA"/>
</dbReference>
<evidence type="ECO:0000256" key="6">
    <source>
        <dbReference type="ARBA" id="ARBA00022989"/>
    </source>
</evidence>
<dbReference type="GO" id="GO:0005789">
    <property type="term" value="C:endoplasmic reticulum membrane"/>
    <property type="evidence" value="ECO:0007669"/>
    <property type="project" value="UniProtKB-SubCell"/>
</dbReference>
<keyword evidence="5" id="KW-0256">Endoplasmic reticulum</keyword>
<reference evidence="9 10" key="1">
    <citation type="journal article" date="2016" name="Mol. Biol. Evol.">
        <title>Comparative Genomics of Early-Diverging Mushroom-Forming Fungi Provides Insights into the Origins of Lignocellulose Decay Capabilities.</title>
        <authorList>
            <person name="Nagy L.G."/>
            <person name="Riley R."/>
            <person name="Tritt A."/>
            <person name="Adam C."/>
            <person name="Daum C."/>
            <person name="Floudas D."/>
            <person name="Sun H."/>
            <person name="Yadav J.S."/>
            <person name="Pangilinan J."/>
            <person name="Larsson K.H."/>
            <person name="Matsuura K."/>
            <person name="Barry K."/>
            <person name="Labutti K."/>
            <person name="Kuo R."/>
            <person name="Ohm R.A."/>
            <person name="Bhattacharya S.S."/>
            <person name="Shirouzu T."/>
            <person name="Yoshinaga Y."/>
            <person name="Martin F.M."/>
            <person name="Grigoriev I.V."/>
            <person name="Hibbett D.S."/>
        </authorList>
    </citation>
    <scope>NUCLEOTIDE SEQUENCE [LARGE SCALE GENOMIC DNA]</scope>
    <source>
        <strain evidence="9 10">TUFC12733</strain>
    </source>
</reference>
<keyword evidence="10" id="KW-1185">Reference proteome</keyword>
<dbReference type="STRING" id="1330018.A0A167QWW9"/>
<keyword evidence="7 8" id="KW-0472">Membrane</keyword>